<name>A0ABV5IPX6_9ACTN</name>
<evidence type="ECO:0000256" key="1">
    <source>
        <dbReference type="SAM" id="SignalP"/>
    </source>
</evidence>
<evidence type="ECO:0000313" key="2">
    <source>
        <dbReference type="EMBL" id="MFB9206597.1"/>
    </source>
</evidence>
<proteinExistence type="predicted"/>
<evidence type="ECO:0000313" key="3">
    <source>
        <dbReference type="Proteomes" id="UP001589647"/>
    </source>
</evidence>
<comment type="caution">
    <text evidence="2">The sequence shown here is derived from an EMBL/GenBank/DDBJ whole genome shotgun (WGS) entry which is preliminary data.</text>
</comment>
<dbReference type="RefSeq" id="WP_189650661.1">
    <property type="nucleotide sequence ID" value="NZ_BMRC01000015.1"/>
</dbReference>
<protein>
    <recommendedName>
        <fullName evidence="4">Secreted protein</fullName>
    </recommendedName>
</protein>
<feature type="chain" id="PRO_5046279113" description="Secreted protein" evidence="1">
    <location>
        <begin position="31"/>
        <end position="159"/>
    </location>
</feature>
<organism evidence="2 3">
    <name type="scientific">Nonomuraea spiralis</name>
    <dbReference type="NCBI Taxonomy" id="46182"/>
    <lineage>
        <taxon>Bacteria</taxon>
        <taxon>Bacillati</taxon>
        <taxon>Actinomycetota</taxon>
        <taxon>Actinomycetes</taxon>
        <taxon>Streptosporangiales</taxon>
        <taxon>Streptosporangiaceae</taxon>
        <taxon>Nonomuraea</taxon>
    </lineage>
</organism>
<keyword evidence="3" id="KW-1185">Reference proteome</keyword>
<accession>A0ABV5IPX6</accession>
<keyword evidence="1" id="KW-0732">Signal</keyword>
<evidence type="ECO:0008006" key="4">
    <source>
        <dbReference type="Google" id="ProtNLM"/>
    </source>
</evidence>
<reference evidence="2 3" key="1">
    <citation type="submission" date="2024-09" db="EMBL/GenBank/DDBJ databases">
        <authorList>
            <person name="Sun Q."/>
            <person name="Mori K."/>
        </authorList>
    </citation>
    <scope>NUCLEOTIDE SEQUENCE [LARGE SCALE GENOMIC DNA]</scope>
    <source>
        <strain evidence="2 3">CCM 3426</strain>
    </source>
</reference>
<gene>
    <name evidence="2" type="ORF">ACFFV7_35735</name>
</gene>
<dbReference type="EMBL" id="JBHMEI010000039">
    <property type="protein sequence ID" value="MFB9206597.1"/>
    <property type="molecule type" value="Genomic_DNA"/>
</dbReference>
<feature type="signal peptide" evidence="1">
    <location>
        <begin position="1"/>
        <end position="30"/>
    </location>
</feature>
<sequence length="159" mass="15619">MKQIVKRGAAVLAAWAAAAGALALSSPASAATTTTTCSDSVLISGLSTKACVDLTGTQARFYGTVGAPGIAEPGPGGVITPQRAEVEVSGQVVGGLFLGSRRQSVSIWNNTVTVEGTTATAPCGSTIRAEVKLSQGPVGPGGPSFYGPASVTVDAPIGC</sequence>
<dbReference type="Proteomes" id="UP001589647">
    <property type="component" value="Unassembled WGS sequence"/>
</dbReference>